<keyword evidence="10" id="KW-0378">Hydrolase</keyword>
<keyword evidence="8 19" id="KW-0732">Signal</keyword>
<accession>A0A6P7I0R9</accession>
<evidence type="ECO:0000256" key="18">
    <source>
        <dbReference type="ARBA" id="ARBA00045381"/>
    </source>
</evidence>
<dbReference type="PANTHER" id="PTHR10858">
    <property type="entry name" value="DEOXYRIBONUCLEASE II"/>
    <property type="match status" value="1"/>
</dbReference>
<dbReference type="EC" id="3.1.22.1" evidence="4"/>
<evidence type="ECO:0000256" key="4">
    <source>
        <dbReference type="ARBA" id="ARBA00012036"/>
    </source>
</evidence>
<dbReference type="InParanoid" id="A0A6P7I0R9"/>
<evidence type="ECO:0000313" key="20">
    <source>
        <dbReference type="Proteomes" id="UP000515145"/>
    </source>
</evidence>
<dbReference type="CDD" id="cd09120">
    <property type="entry name" value="PLDc_DNaseII_1"/>
    <property type="match status" value="1"/>
</dbReference>
<evidence type="ECO:0000256" key="19">
    <source>
        <dbReference type="SAM" id="SignalP"/>
    </source>
</evidence>
<keyword evidence="11" id="KW-1015">Disulfide bond</keyword>
<keyword evidence="7" id="KW-0540">Nuclease</keyword>
<comment type="catalytic activity">
    <reaction evidence="1">
        <text>Endonucleolytic cleavage to nucleoside 3'-phosphates and 3'-phosphooligonucleotide end-products.</text>
        <dbReference type="EC" id="3.1.22.1"/>
    </reaction>
</comment>
<gene>
    <name evidence="21" type="primary">LOC114433661</name>
</gene>
<comment type="function">
    <text evidence="18">Hydrolyzes DNA under acidic conditions with a preference for double-stranded DNA. Plays a major role in the clearance of nucleic acids generated through apoptosis, hence preventing autoinflammation. Necessary for proper fetal development and for definitive erythropoiesis in fetal liver and bone marrow, where it degrades nuclear DNA expelled from erythroid precursor cells.</text>
</comment>
<evidence type="ECO:0000256" key="12">
    <source>
        <dbReference type="ARBA" id="ARBA00023180"/>
    </source>
</evidence>
<evidence type="ECO:0000256" key="16">
    <source>
        <dbReference type="ARBA" id="ARBA00041918"/>
    </source>
</evidence>
<evidence type="ECO:0000256" key="13">
    <source>
        <dbReference type="ARBA" id="ARBA00023228"/>
    </source>
</evidence>
<evidence type="ECO:0000256" key="15">
    <source>
        <dbReference type="ARBA" id="ARBA00041393"/>
    </source>
</evidence>
<evidence type="ECO:0000313" key="21">
    <source>
        <dbReference type="RefSeq" id="XP_028258106.1"/>
    </source>
</evidence>
<evidence type="ECO:0000256" key="3">
    <source>
        <dbReference type="ARBA" id="ARBA00007527"/>
    </source>
</evidence>
<reference evidence="21" key="1">
    <citation type="submission" date="2025-08" db="UniProtKB">
        <authorList>
            <consortium name="RefSeq"/>
        </authorList>
    </citation>
    <scope>IDENTIFICATION</scope>
</reference>
<evidence type="ECO:0000256" key="10">
    <source>
        <dbReference type="ARBA" id="ARBA00022801"/>
    </source>
</evidence>
<evidence type="ECO:0000256" key="6">
    <source>
        <dbReference type="ARBA" id="ARBA00022703"/>
    </source>
</evidence>
<sequence length="261" mass="29604">MMDILLKTALTVGLLCLGSEGKITCKNESDKEVDWYILYKKNNGVEYFYIGPGDTEFKFFNSINEDNGVLANTLQPYFKPPDRSGYIAYSDQPPDADAKYKHYGHSKGVVILDKETGIWLLHSTPKFPEKQDKDAFYPGSGKRNAQIFICVTFKYGDFKHIGEHLKNIHAFPFAYKIPNGGFHKALQDVTNKQYSDPNELKEPHHDFKSEAGQTFKSFVKKTSEDEEPEEGDLYVTIAEGLKSNLNIQTWHSKPGGIMKNS</sequence>
<keyword evidence="12" id="KW-0325">Glycoprotein</keyword>
<dbReference type="GeneID" id="114433661"/>
<feature type="signal peptide" evidence="19">
    <location>
        <begin position="1"/>
        <end position="21"/>
    </location>
</feature>
<evidence type="ECO:0000256" key="7">
    <source>
        <dbReference type="ARBA" id="ARBA00022722"/>
    </source>
</evidence>
<evidence type="ECO:0000256" key="17">
    <source>
        <dbReference type="ARBA" id="ARBA00043033"/>
    </source>
</evidence>
<keyword evidence="9" id="KW-0255">Endonuclease</keyword>
<comment type="subcellular location">
    <subcellularLocation>
        <location evidence="2">Lysosome</location>
    </subcellularLocation>
</comment>
<dbReference type="Pfam" id="PF03265">
    <property type="entry name" value="DNase_II"/>
    <property type="match status" value="1"/>
</dbReference>
<feature type="chain" id="PRO_5027774943" description="Deoxyribonuclease-2-alpha" evidence="19">
    <location>
        <begin position="22"/>
        <end position="261"/>
    </location>
</feature>
<evidence type="ECO:0000256" key="11">
    <source>
        <dbReference type="ARBA" id="ARBA00023157"/>
    </source>
</evidence>
<organism evidence="20 21">
    <name type="scientific">Parambassis ranga</name>
    <name type="common">Indian glassy fish</name>
    <dbReference type="NCBI Taxonomy" id="210632"/>
    <lineage>
        <taxon>Eukaryota</taxon>
        <taxon>Metazoa</taxon>
        <taxon>Chordata</taxon>
        <taxon>Craniata</taxon>
        <taxon>Vertebrata</taxon>
        <taxon>Euteleostomi</taxon>
        <taxon>Actinopterygii</taxon>
        <taxon>Neopterygii</taxon>
        <taxon>Teleostei</taxon>
        <taxon>Neoteleostei</taxon>
        <taxon>Acanthomorphata</taxon>
        <taxon>Ovalentaria</taxon>
        <taxon>Ambassidae</taxon>
        <taxon>Parambassis</taxon>
    </lineage>
</organism>
<dbReference type="OrthoDB" id="10261598at2759"/>
<evidence type="ECO:0000256" key="9">
    <source>
        <dbReference type="ARBA" id="ARBA00022759"/>
    </source>
</evidence>
<dbReference type="RefSeq" id="XP_028258106.1">
    <property type="nucleotide sequence ID" value="XM_028402305.1"/>
</dbReference>
<dbReference type="InterPro" id="IPR004947">
    <property type="entry name" value="DNase_II"/>
</dbReference>
<name>A0A6P7I0R9_9TELE</name>
<dbReference type="GO" id="GO:0004531">
    <property type="term" value="F:deoxyribonuclease II activity"/>
    <property type="evidence" value="ECO:0007669"/>
    <property type="project" value="UniProtKB-EC"/>
</dbReference>
<keyword evidence="20" id="KW-1185">Reference proteome</keyword>
<keyword evidence="6" id="KW-0053">Apoptosis</keyword>
<dbReference type="GO" id="GO:0005764">
    <property type="term" value="C:lysosome"/>
    <property type="evidence" value="ECO:0007669"/>
    <property type="project" value="UniProtKB-SubCell"/>
</dbReference>
<keyword evidence="5" id="KW-0217">Developmental protein</keyword>
<evidence type="ECO:0000256" key="8">
    <source>
        <dbReference type="ARBA" id="ARBA00022729"/>
    </source>
</evidence>
<dbReference type="Proteomes" id="UP000515145">
    <property type="component" value="Chromosome 3"/>
</dbReference>
<dbReference type="AlphaFoldDB" id="A0A6P7I0R9"/>
<protein>
    <recommendedName>
        <fullName evidence="14">Deoxyribonuclease-2-alpha</fullName>
        <ecNumber evidence="4">3.1.22.1</ecNumber>
    </recommendedName>
    <alternativeName>
        <fullName evidence="15">Acid DNase</fullName>
    </alternativeName>
    <alternativeName>
        <fullName evidence="17">Deoxyribonuclease II alpha</fullName>
    </alternativeName>
    <alternativeName>
        <fullName evidence="16">Lysosomal DNase II</fullName>
    </alternativeName>
</protein>
<evidence type="ECO:0000256" key="2">
    <source>
        <dbReference type="ARBA" id="ARBA00004371"/>
    </source>
</evidence>
<comment type="similarity">
    <text evidence="3">Belongs to the DNase II family.</text>
</comment>
<dbReference type="GO" id="GO:0006309">
    <property type="term" value="P:apoptotic DNA fragmentation"/>
    <property type="evidence" value="ECO:0007669"/>
    <property type="project" value="TreeGrafter"/>
</dbReference>
<evidence type="ECO:0000256" key="14">
    <source>
        <dbReference type="ARBA" id="ARBA00039868"/>
    </source>
</evidence>
<evidence type="ECO:0000256" key="5">
    <source>
        <dbReference type="ARBA" id="ARBA00022473"/>
    </source>
</evidence>
<evidence type="ECO:0000256" key="1">
    <source>
        <dbReference type="ARBA" id="ARBA00000447"/>
    </source>
</evidence>
<proteinExistence type="inferred from homology"/>
<dbReference type="PANTHER" id="PTHR10858:SF9">
    <property type="entry name" value="DEOXYRIBONUCLEASE-2-ALPHA"/>
    <property type="match status" value="1"/>
</dbReference>
<keyword evidence="13" id="KW-0458">Lysosome</keyword>